<dbReference type="AlphaFoldDB" id="A0A4Y2P4J6"/>
<organism evidence="1 2">
    <name type="scientific">Araneus ventricosus</name>
    <name type="common">Orbweaver spider</name>
    <name type="synonym">Epeira ventricosa</name>
    <dbReference type="NCBI Taxonomy" id="182803"/>
    <lineage>
        <taxon>Eukaryota</taxon>
        <taxon>Metazoa</taxon>
        <taxon>Ecdysozoa</taxon>
        <taxon>Arthropoda</taxon>
        <taxon>Chelicerata</taxon>
        <taxon>Arachnida</taxon>
        <taxon>Araneae</taxon>
        <taxon>Araneomorphae</taxon>
        <taxon>Entelegynae</taxon>
        <taxon>Araneoidea</taxon>
        <taxon>Araneidae</taxon>
        <taxon>Araneus</taxon>
    </lineage>
</organism>
<dbReference type="Gene3D" id="3.30.420.10">
    <property type="entry name" value="Ribonuclease H-like superfamily/Ribonuclease H"/>
    <property type="match status" value="1"/>
</dbReference>
<protein>
    <submittedName>
        <fullName evidence="1">Uncharacterized protein</fullName>
    </submittedName>
</protein>
<dbReference type="Proteomes" id="UP000499080">
    <property type="component" value="Unassembled WGS sequence"/>
</dbReference>
<dbReference type="GO" id="GO:0003676">
    <property type="term" value="F:nucleic acid binding"/>
    <property type="evidence" value="ECO:0007669"/>
    <property type="project" value="InterPro"/>
</dbReference>
<dbReference type="OrthoDB" id="4843387at2759"/>
<gene>
    <name evidence="1" type="ORF">AVEN_74129_1</name>
</gene>
<comment type="caution">
    <text evidence="1">The sequence shown here is derived from an EMBL/GenBank/DDBJ whole genome shotgun (WGS) entry which is preliminary data.</text>
</comment>
<keyword evidence="2" id="KW-1185">Reference proteome</keyword>
<accession>A0A4Y2P4J6</accession>
<evidence type="ECO:0000313" key="1">
    <source>
        <dbReference type="EMBL" id="GBN45919.1"/>
    </source>
</evidence>
<evidence type="ECO:0000313" key="2">
    <source>
        <dbReference type="Proteomes" id="UP000499080"/>
    </source>
</evidence>
<proteinExistence type="predicted"/>
<sequence>MTVSMCVCILYHNLNKSITKLSVVRRYIIQRNNDPKHESNIISRKPRLRYWSGHHKALTLIPSRIYGQFCIRNCLFEERRSKNQFFERIKDEWSSINQEAAKKLVDNLNQRFKAVSVAKEGPDKD</sequence>
<dbReference type="EMBL" id="BGPR01010386">
    <property type="protein sequence ID" value="GBN45919.1"/>
    <property type="molecule type" value="Genomic_DNA"/>
</dbReference>
<dbReference type="InterPro" id="IPR036397">
    <property type="entry name" value="RNaseH_sf"/>
</dbReference>
<reference evidence="1 2" key="1">
    <citation type="journal article" date="2019" name="Sci. Rep.">
        <title>Orb-weaving spider Araneus ventricosus genome elucidates the spidroin gene catalogue.</title>
        <authorList>
            <person name="Kono N."/>
            <person name="Nakamura H."/>
            <person name="Ohtoshi R."/>
            <person name="Moran D.A.P."/>
            <person name="Shinohara A."/>
            <person name="Yoshida Y."/>
            <person name="Fujiwara M."/>
            <person name="Mori M."/>
            <person name="Tomita M."/>
            <person name="Arakawa K."/>
        </authorList>
    </citation>
    <scope>NUCLEOTIDE SEQUENCE [LARGE SCALE GENOMIC DNA]</scope>
</reference>
<name>A0A4Y2P4J6_ARAVE</name>